<feature type="non-terminal residue" evidence="1">
    <location>
        <position position="73"/>
    </location>
</feature>
<gene>
    <name evidence="1" type="ORF">E0702_18830</name>
</gene>
<sequence length="73" mass="8406">SARSLVFERSPAIWTACWSATLMGNQGLDGLLAFHEKRASIYVPPPITEQINQHMAKVRKRVELVRHFDQMNR</sequence>
<evidence type="ECO:0000313" key="1">
    <source>
        <dbReference type="EMBL" id="TDA70132.1"/>
    </source>
</evidence>
<protein>
    <submittedName>
        <fullName evidence="1">Uncharacterized protein</fullName>
    </submittedName>
</protein>
<organism evidence="1 2">
    <name type="scientific">Halomonas marinisediminis</name>
    <dbReference type="NCBI Taxonomy" id="2546095"/>
    <lineage>
        <taxon>Bacteria</taxon>
        <taxon>Pseudomonadati</taxon>
        <taxon>Pseudomonadota</taxon>
        <taxon>Gammaproteobacteria</taxon>
        <taxon>Oceanospirillales</taxon>
        <taxon>Halomonadaceae</taxon>
        <taxon>Halomonas</taxon>
    </lineage>
</organism>
<accession>A0ABY2D181</accession>
<comment type="caution">
    <text evidence="1">The sequence shown here is derived from an EMBL/GenBank/DDBJ whole genome shotgun (WGS) entry which is preliminary data.</text>
</comment>
<feature type="non-terminal residue" evidence="1">
    <location>
        <position position="1"/>
    </location>
</feature>
<evidence type="ECO:0000313" key="2">
    <source>
        <dbReference type="Proteomes" id="UP000294823"/>
    </source>
</evidence>
<dbReference type="EMBL" id="SLTR01000876">
    <property type="protein sequence ID" value="TDA70132.1"/>
    <property type="molecule type" value="Genomic_DNA"/>
</dbReference>
<name>A0ABY2D181_9GAMM</name>
<reference evidence="1 2" key="1">
    <citation type="submission" date="2019-03" db="EMBL/GenBank/DDBJ databases">
        <title>Halomonas marinisediminis sp. nov., a moderately halophilic bacterium isolated from the Bohai Gulf.</title>
        <authorList>
            <person name="Ji X."/>
        </authorList>
    </citation>
    <scope>NUCLEOTIDE SEQUENCE [LARGE SCALE GENOMIC DNA]</scope>
    <source>
        <strain evidence="1 2">204</strain>
    </source>
</reference>
<dbReference type="Proteomes" id="UP000294823">
    <property type="component" value="Unassembled WGS sequence"/>
</dbReference>
<proteinExistence type="predicted"/>
<keyword evidence="2" id="KW-1185">Reference proteome</keyword>
<dbReference type="RefSeq" id="WP_132045965.1">
    <property type="nucleotide sequence ID" value="NZ_SLTR01000876.1"/>
</dbReference>